<dbReference type="GO" id="GO:0071555">
    <property type="term" value="P:cell wall organization"/>
    <property type="evidence" value="ECO:0007669"/>
    <property type="project" value="UniProtKB-KW"/>
</dbReference>
<dbReference type="GO" id="GO:0009986">
    <property type="term" value="C:cell surface"/>
    <property type="evidence" value="ECO:0007669"/>
    <property type="project" value="TreeGrafter"/>
</dbReference>
<dbReference type="InterPro" id="IPR040720">
    <property type="entry name" value="GH81_C"/>
</dbReference>
<keyword evidence="5" id="KW-0119">Carbohydrate metabolism</keyword>
<evidence type="ECO:0000256" key="5">
    <source>
        <dbReference type="ARBA" id="ARBA00023277"/>
    </source>
</evidence>
<comment type="catalytic activity">
    <reaction evidence="1">
        <text>Hydrolysis of (1-&gt;3)-beta-D-glucosidic linkages in (1-&gt;3)-beta-D-glucans.</text>
        <dbReference type="EC" id="3.2.1.39"/>
    </reaction>
</comment>
<evidence type="ECO:0000313" key="11">
    <source>
        <dbReference type="EnsemblFungi" id="MAPG_12100T0"/>
    </source>
</evidence>
<keyword evidence="12" id="KW-1185">Reference proteome</keyword>
<dbReference type="GO" id="GO:0042973">
    <property type="term" value="F:glucan endo-1,3-beta-D-glucosidase activity"/>
    <property type="evidence" value="ECO:0007669"/>
    <property type="project" value="UniProtKB-EC"/>
</dbReference>
<reference evidence="10" key="1">
    <citation type="submission" date="2010-05" db="EMBL/GenBank/DDBJ databases">
        <title>The Genome Sequence of Magnaporthe poae strain ATCC 64411.</title>
        <authorList>
            <consortium name="The Broad Institute Genome Sequencing Platform"/>
            <consortium name="Broad Institute Genome Sequencing Center for Infectious Disease"/>
            <person name="Ma L.-J."/>
            <person name="Dead R."/>
            <person name="Young S."/>
            <person name="Zeng Q."/>
            <person name="Koehrsen M."/>
            <person name="Alvarado L."/>
            <person name="Berlin A."/>
            <person name="Chapman S.B."/>
            <person name="Chen Z."/>
            <person name="Freedman E."/>
            <person name="Gellesch M."/>
            <person name="Goldberg J."/>
            <person name="Griggs A."/>
            <person name="Gujja S."/>
            <person name="Heilman E.R."/>
            <person name="Heiman D."/>
            <person name="Hepburn T."/>
            <person name="Howarth C."/>
            <person name="Jen D."/>
            <person name="Larson L."/>
            <person name="Mehta T."/>
            <person name="Neiman D."/>
            <person name="Pearson M."/>
            <person name="Roberts A."/>
            <person name="Saif S."/>
            <person name="Shea T."/>
            <person name="Shenoy N."/>
            <person name="Sisk P."/>
            <person name="Stolte C."/>
            <person name="Sykes S."/>
            <person name="Walk T."/>
            <person name="White J."/>
            <person name="Yandava C."/>
            <person name="Haas B."/>
            <person name="Nusbaum C."/>
            <person name="Birren B."/>
        </authorList>
    </citation>
    <scope>NUCLEOTIDE SEQUENCE</scope>
    <source>
        <strain evidence="10">ATCC 64411</strain>
    </source>
</reference>
<dbReference type="AlphaFoldDB" id="A0A0C4EGU4"/>
<sequence>MVAPEKGNAPLSAVVPPLYGSMEEDDSTEYIRKQPKDKRPYTQGSELFAVGALLYRMMTAHQLPDPDECPDCGCLHLDPGAPMCMHDCRDAVDVRKGPELFRGLPEYAGLDEVVGDLLQHHRKTRLPPTWEVYKIAEQAFKRWRIRDADGRMFVTLEMDLHRRWDAVYARAAQRKREGSPLRISLPDGKDQESSAEDPFSTYAIKMWGGVTGNAAEEAWGNLQLAITARSLQSYFLLASDNNVQPLQFVGNRVTGILWDRKVNHTTYFSDDVASIEGIHMLPIAPSSAYIRKASFVREEWDQYFADNKSGDLPDSSFTGHVYVNLAIADTPGAVESYRFMRSLTPDDPYLSGVSLAWDIAYTAALGGSLPSSTTTNSMARG</sequence>
<reference evidence="11" key="5">
    <citation type="submission" date="2015-06" db="UniProtKB">
        <authorList>
            <consortium name="EnsemblFungi"/>
        </authorList>
    </citation>
    <scope>IDENTIFICATION</scope>
    <source>
        <strain evidence="11">ATCC 64411</strain>
    </source>
</reference>
<keyword evidence="8" id="KW-0624">Polysaccharide degradation</keyword>
<dbReference type="GO" id="GO:0052861">
    <property type="term" value="F:endo-1,3(4)-beta-glucanase activity"/>
    <property type="evidence" value="ECO:0007669"/>
    <property type="project" value="InterPro"/>
</dbReference>
<dbReference type="PANTHER" id="PTHR31983:SF0">
    <property type="entry name" value="GLUCAN ENDO-1,3-BETA-D-GLUCOSIDASE 2"/>
    <property type="match status" value="1"/>
</dbReference>
<keyword evidence="7" id="KW-0961">Cell wall biogenesis/degradation</keyword>
<dbReference type="OrthoDB" id="4473401at2759"/>
<comment type="similarity">
    <text evidence="2">Belongs to the glycosyl hydrolase 81 family.</text>
</comment>
<evidence type="ECO:0000256" key="6">
    <source>
        <dbReference type="ARBA" id="ARBA00023295"/>
    </source>
</evidence>
<evidence type="ECO:0000256" key="1">
    <source>
        <dbReference type="ARBA" id="ARBA00000382"/>
    </source>
</evidence>
<evidence type="ECO:0000313" key="10">
    <source>
        <dbReference type="EMBL" id="KLU93162.1"/>
    </source>
</evidence>
<keyword evidence="6" id="KW-0326">Glycosidase</keyword>
<evidence type="ECO:0000256" key="2">
    <source>
        <dbReference type="ARBA" id="ARBA00010730"/>
    </source>
</evidence>
<dbReference type="EMBL" id="GL877129">
    <property type="protein sequence ID" value="KLU93162.1"/>
    <property type="molecule type" value="Genomic_DNA"/>
</dbReference>
<reference evidence="10" key="3">
    <citation type="submission" date="2011-03" db="EMBL/GenBank/DDBJ databases">
        <title>Annotation of Magnaporthe poae ATCC 64411.</title>
        <authorList>
            <person name="Ma L.-J."/>
            <person name="Dead R."/>
            <person name="Young S.K."/>
            <person name="Zeng Q."/>
            <person name="Gargeya S."/>
            <person name="Fitzgerald M."/>
            <person name="Haas B."/>
            <person name="Abouelleil A."/>
            <person name="Alvarado L."/>
            <person name="Arachchi H.M."/>
            <person name="Berlin A."/>
            <person name="Brown A."/>
            <person name="Chapman S.B."/>
            <person name="Chen Z."/>
            <person name="Dunbar C."/>
            <person name="Freedman E."/>
            <person name="Gearin G."/>
            <person name="Gellesch M."/>
            <person name="Goldberg J."/>
            <person name="Griggs A."/>
            <person name="Gujja S."/>
            <person name="Heiman D."/>
            <person name="Howarth C."/>
            <person name="Larson L."/>
            <person name="Lui A."/>
            <person name="MacDonald P.J.P."/>
            <person name="Mehta T."/>
            <person name="Montmayeur A."/>
            <person name="Murphy C."/>
            <person name="Neiman D."/>
            <person name="Pearson M."/>
            <person name="Priest M."/>
            <person name="Roberts A."/>
            <person name="Saif S."/>
            <person name="Shea T."/>
            <person name="Shenoy N."/>
            <person name="Sisk P."/>
            <person name="Stolte C."/>
            <person name="Sykes S."/>
            <person name="Yandava C."/>
            <person name="Wortman J."/>
            <person name="Nusbaum C."/>
            <person name="Birren B."/>
        </authorList>
    </citation>
    <scope>NUCLEOTIDE SEQUENCE</scope>
    <source>
        <strain evidence="10">ATCC 64411</strain>
    </source>
</reference>
<accession>A0A0C4EGU4</accession>
<keyword evidence="4" id="KW-0378">Hydrolase</keyword>
<proteinExistence type="inferred from homology"/>
<evidence type="ECO:0000256" key="4">
    <source>
        <dbReference type="ARBA" id="ARBA00022801"/>
    </source>
</evidence>
<evidence type="ECO:0000259" key="9">
    <source>
        <dbReference type="Pfam" id="PF17652"/>
    </source>
</evidence>
<name>A0A0C4EGU4_MAGP6</name>
<dbReference type="STRING" id="644358.A0A0C4EGU4"/>
<dbReference type="GO" id="GO:0000272">
    <property type="term" value="P:polysaccharide catabolic process"/>
    <property type="evidence" value="ECO:0007669"/>
    <property type="project" value="UniProtKB-KW"/>
</dbReference>
<evidence type="ECO:0000313" key="12">
    <source>
        <dbReference type="Proteomes" id="UP000011715"/>
    </source>
</evidence>
<evidence type="ECO:0000256" key="7">
    <source>
        <dbReference type="ARBA" id="ARBA00023316"/>
    </source>
</evidence>
<gene>
    <name evidence="10" type="ORF">MAPG_12100</name>
</gene>
<dbReference type="PANTHER" id="PTHR31983">
    <property type="entry name" value="ENDO-1,3(4)-BETA-GLUCANASE 1"/>
    <property type="match status" value="1"/>
</dbReference>
<evidence type="ECO:0000256" key="8">
    <source>
        <dbReference type="ARBA" id="ARBA00023326"/>
    </source>
</evidence>
<dbReference type="PROSITE" id="PS52008">
    <property type="entry name" value="GH81"/>
    <property type="match status" value="1"/>
</dbReference>
<protein>
    <recommendedName>
        <fullName evidence="3">glucan endo-1,3-beta-D-glucosidase</fullName>
        <ecNumber evidence="3">3.2.1.39</ecNumber>
    </recommendedName>
</protein>
<dbReference type="eggNOG" id="KOG2254">
    <property type="taxonomic scope" value="Eukaryota"/>
</dbReference>
<reference evidence="12" key="2">
    <citation type="submission" date="2010-05" db="EMBL/GenBank/DDBJ databases">
        <title>The genome sequence of Magnaporthe poae strain ATCC 64411.</title>
        <authorList>
            <person name="Ma L.-J."/>
            <person name="Dead R."/>
            <person name="Young S."/>
            <person name="Zeng Q."/>
            <person name="Koehrsen M."/>
            <person name="Alvarado L."/>
            <person name="Berlin A."/>
            <person name="Chapman S.B."/>
            <person name="Chen Z."/>
            <person name="Freedman E."/>
            <person name="Gellesch M."/>
            <person name="Goldberg J."/>
            <person name="Griggs A."/>
            <person name="Gujja S."/>
            <person name="Heilman E.R."/>
            <person name="Heiman D."/>
            <person name="Hepburn T."/>
            <person name="Howarth C."/>
            <person name="Jen D."/>
            <person name="Larson L."/>
            <person name="Mehta T."/>
            <person name="Neiman D."/>
            <person name="Pearson M."/>
            <person name="Roberts A."/>
            <person name="Saif S."/>
            <person name="Shea T."/>
            <person name="Shenoy N."/>
            <person name="Sisk P."/>
            <person name="Stolte C."/>
            <person name="Sykes S."/>
            <person name="Walk T."/>
            <person name="White J."/>
            <person name="Yandava C."/>
            <person name="Haas B."/>
            <person name="Nusbaum C."/>
            <person name="Birren B."/>
        </authorList>
    </citation>
    <scope>NUCLEOTIDE SEQUENCE [LARGE SCALE GENOMIC DNA]</scope>
    <source>
        <strain evidence="12">ATCC 64411 / 73-15</strain>
    </source>
</reference>
<feature type="domain" description="Glycosyl hydrolase family 81 C-terminal" evidence="9">
    <location>
        <begin position="185"/>
        <end position="357"/>
    </location>
</feature>
<dbReference type="EC" id="3.2.1.39" evidence="3"/>
<reference evidence="11" key="4">
    <citation type="journal article" date="2015" name="G3 (Bethesda)">
        <title>Genome sequences of three phytopathogenic species of the Magnaporthaceae family of fungi.</title>
        <authorList>
            <person name="Okagaki L.H."/>
            <person name="Nunes C.C."/>
            <person name="Sailsbery J."/>
            <person name="Clay B."/>
            <person name="Brown D."/>
            <person name="John T."/>
            <person name="Oh Y."/>
            <person name="Young N."/>
            <person name="Fitzgerald M."/>
            <person name="Haas B.J."/>
            <person name="Zeng Q."/>
            <person name="Young S."/>
            <person name="Adiconis X."/>
            <person name="Fan L."/>
            <person name="Levin J.Z."/>
            <person name="Mitchell T.K."/>
            <person name="Okubara P.A."/>
            <person name="Farman M.L."/>
            <person name="Kohn L.M."/>
            <person name="Birren B."/>
            <person name="Ma L.-J."/>
            <person name="Dean R.A."/>
        </authorList>
    </citation>
    <scope>NUCLEOTIDE SEQUENCE</scope>
    <source>
        <strain evidence="11">ATCC 64411 / 73-15</strain>
    </source>
</reference>
<dbReference type="InterPro" id="IPR005200">
    <property type="entry name" value="Endo-beta-glucanase"/>
</dbReference>
<dbReference type="VEuPathDB" id="FungiDB:MAPG_12100"/>
<dbReference type="EMBL" id="ADBL01003065">
    <property type="status" value="NOT_ANNOTATED_CDS"/>
    <property type="molecule type" value="Genomic_DNA"/>
</dbReference>
<evidence type="ECO:0000256" key="3">
    <source>
        <dbReference type="ARBA" id="ARBA00012780"/>
    </source>
</evidence>
<dbReference type="EnsemblFungi" id="MAPG_12100T0">
    <property type="protein sequence ID" value="MAPG_12100T0"/>
    <property type="gene ID" value="MAPG_12100"/>
</dbReference>
<organism evidence="11 12">
    <name type="scientific">Magnaporthiopsis poae (strain ATCC 64411 / 73-15)</name>
    <name type="common">Kentucky bluegrass fungus</name>
    <name type="synonym">Magnaporthe poae</name>
    <dbReference type="NCBI Taxonomy" id="644358"/>
    <lineage>
        <taxon>Eukaryota</taxon>
        <taxon>Fungi</taxon>
        <taxon>Dikarya</taxon>
        <taxon>Ascomycota</taxon>
        <taxon>Pezizomycotina</taxon>
        <taxon>Sordariomycetes</taxon>
        <taxon>Sordariomycetidae</taxon>
        <taxon>Magnaporthales</taxon>
        <taxon>Magnaporthaceae</taxon>
        <taxon>Magnaporthiopsis</taxon>
    </lineage>
</organism>
<dbReference type="Pfam" id="PF17652">
    <property type="entry name" value="Glyco_hydro81C"/>
    <property type="match status" value="1"/>
</dbReference>
<dbReference type="Proteomes" id="UP000011715">
    <property type="component" value="Unassembled WGS sequence"/>
</dbReference>